<organism evidence="1 2">
    <name type="scientific">Sphingomonas faeni</name>
    <dbReference type="NCBI Taxonomy" id="185950"/>
    <lineage>
        <taxon>Bacteria</taxon>
        <taxon>Pseudomonadati</taxon>
        <taxon>Pseudomonadota</taxon>
        <taxon>Alphaproteobacteria</taxon>
        <taxon>Sphingomonadales</taxon>
        <taxon>Sphingomonadaceae</taxon>
        <taxon>Sphingomonas</taxon>
    </lineage>
</organism>
<dbReference type="EMBL" id="QAYE01000003">
    <property type="protein sequence ID" value="PTW47431.1"/>
    <property type="molecule type" value="Genomic_DNA"/>
</dbReference>
<evidence type="ECO:0000313" key="2">
    <source>
        <dbReference type="Proteomes" id="UP000244013"/>
    </source>
</evidence>
<dbReference type="AlphaFoldDB" id="A0A2T5U7H8"/>
<dbReference type="Proteomes" id="UP000244013">
    <property type="component" value="Unassembled WGS sequence"/>
</dbReference>
<name>A0A2T5U7H8_9SPHN</name>
<evidence type="ECO:0000313" key="1">
    <source>
        <dbReference type="EMBL" id="PTW47431.1"/>
    </source>
</evidence>
<accession>A0A2T5U7H8</accession>
<gene>
    <name evidence="1" type="ORF">C8J25_103149</name>
</gene>
<comment type="caution">
    <text evidence="1">The sequence shown here is derived from an EMBL/GenBank/DDBJ whole genome shotgun (WGS) entry which is preliminary data.</text>
</comment>
<proteinExistence type="predicted"/>
<sequence length="89" mass="9588">MERAVTEKGCCAKVVCNFRSFRGAGVTLRGSLFSREDGSPDWVPAFAGKQDYRAGIVLFRNATLSANTGALPRNGFDNAIATFSWLNPG</sequence>
<protein>
    <submittedName>
        <fullName evidence="1">Uncharacterized protein</fullName>
    </submittedName>
</protein>
<reference evidence="1 2" key="1">
    <citation type="submission" date="2018-04" db="EMBL/GenBank/DDBJ databases">
        <title>Genomic Encyclopedia of Type Strains, Phase III (KMG-III): the genomes of soil and plant-associated and newly described type strains.</title>
        <authorList>
            <person name="Whitman W."/>
        </authorList>
    </citation>
    <scope>NUCLEOTIDE SEQUENCE [LARGE SCALE GENOMIC DNA]</scope>
    <source>
        <strain evidence="1 2">MA-olki</strain>
    </source>
</reference>